<dbReference type="Pfam" id="PF02581">
    <property type="entry name" value="TMP-TENI"/>
    <property type="match status" value="1"/>
</dbReference>
<evidence type="ECO:0000256" key="1">
    <source>
        <dbReference type="ARBA" id="ARBA00022977"/>
    </source>
</evidence>
<keyword evidence="2" id="KW-0479">Metal-binding</keyword>
<dbReference type="NCBIfam" id="TIGR00693">
    <property type="entry name" value="thiE"/>
    <property type="match status" value="1"/>
</dbReference>
<comment type="catalytic activity">
    <reaction evidence="2 3">
        <text>2-[(2R,5Z)-2-carboxy-4-methylthiazol-5(2H)-ylidene]ethyl phosphate + 4-amino-2-methyl-5-(diphosphooxymethyl)pyrimidine + 2 H(+) = thiamine phosphate + CO2 + diphosphate</text>
        <dbReference type="Rhea" id="RHEA:47844"/>
        <dbReference type="ChEBI" id="CHEBI:15378"/>
        <dbReference type="ChEBI" id="CHEBI:16526"/>
        <dbReference type="ChEBI" id="CHEBI:33019"/>
        <dbReference type="ChEBI" id="CHEBI:37575"/>
        <dbReference type="ChEBI" id="CHEBI:57841"/>
        <dbReference type="ChEBI" id="CHEBI:62899"/>
        <dbReference type="EC" id="2.5.1.3"/>
    </reaction>
</comment>
<comment type="catalytic activity">
    <reaction evidence="2 3">
        <text>4-methyl-5-(2-phosphooxyethyl)-thiazole + 4-amino-2-methyl-5-(diphosphooxymethyl)pyrimidine + H(+) = thiamine phosphate + diphosphate</text>
        <dbReference type="Rhea" id="RHEA:22328"/>
        <dbReference type="ChEBI" id="CHEBI:15378"/>
        <dbReference type="ChEBI" id="CHEBI:33019"/>
        <dbReference type="ChEBI" id="CHEBI:37575"/>
        <dbReference type="ChEBI" id="CHEBI:57841"/>
        <dbReference type="ChEBI" id="CHEBI:58296"/>
        <dbReference type="EC" id="2.5.1.3"/>
    </reaction>
</comment>
<dbReference type="Proteomes" id="UP000736583">
    <property type="component" value="Unassembled WGS sequence"/>
</dbReference>
<dbReference type="InterPro" id="IPR022998">
    <property type="entry name" value="ThiamineP_synth_TenI"/>
</dbReference>
<feature type="binding site" evidence="2">
    <location>
        <begin position="52"/>
        <end position="56"/>
    </location>
    <ligand>
        <name>4-amino-2-methyl-5-(diphosphooxymethyl)pyrimidine</name>
        <dbReference type="ChEBI" id="CHEBI:57841"/>
    </ligand>
</feature>
<keyword evidence="2" id="KW-0460">Magnesium</keyword>
<evidence type="ECO:0000256" key="3">
    <source>
        <dbReference type="RuleBase" id="RU003826"/>
    </source>
</evidence>
<comment type="catalytic activity">
    <reaction evidence="2 3">
        <text>2-(2-carboxy-4-methylthiazol-5-yl)ethyl phosphate + 4-amino-2-methyl-5-(diphosphooxymethyl)pyrimidine + 2 H(+) = thiamine phosphate + CO2 + diphosphate</text>
        <dbReference type="Rhea" id="RHEA:47848"/>
        <dbReference type="ChEBI" id="CHEBI:15378"/>
        <dbReference type="ChEBI" id="CHEBI:16526"/>
        <dbReference type="ChEBI" id="CHEBI:33019"/>
        <dbReference type="ChEBI" id="CHEBI:37575"/>
        <dbReference type="ChEBI" id="CHEBI:57841"/>
        <dbReference type="ChEBI" id="CHEBI:62890"/>
        <dbReference type="EC" id="2.5.1.3"/>
    </reaction>
</comment>
<keyword evidence="2 3" id="KW-0808">Transferase</keyword>
<sequence length="220" mass="24728">MRVIKDKKYFRENLRHIFENSIYSINGEEFSKGRSNIEIVKSIIESEVKIFQYREKKKGKREKYLECMEIRKLTKDNGVLFIVNDDIDIALAVEADGVHIGQNDIPYKAVKSIAQDMIIGLSTNNEDQALEAEKIGVDYIGVGPIFPTTTKLDAAPTAGLKYLKWVSENINIPHVAIGGIKESNILLAKENGAMSYAIISEIVGAENIKEKVKKIQDIIK</sequence>
<feature type="binding site" evidence="2">
    <location>
        <begin position="199"/>
        <end position="200"/>
    </location>
    <ligand>
        <name>2-[(2R,5Z)-2-carboxy-4-methylthiazol-5(2H)-ylidene]ethyl phosphate</name>
        <dbReference type="ChEBI" id="CHEBI:62899"/>
    </ligand>
</feature>
<comment type="pathway">
    <text evidence="2 4">Cofactor biosynthesis; thiamine diphosphate biosynthesis; thiamine phosphate from 4-amino-2-methyl-5-diphosphomethylpyrimidine and 4-methyl-5-(2-phosphoethyl)-thiazole: step 1/1.</text>
</comment>
<comment type="similarity">
    <text evidence="2 3">Belongs to the thiamine-phosphate synthase family.</text>
</comment>
<feature type="binding site" evidence="2">
    <location>
        <position position="151"/>
    </location>
    <ligand>
        <name>4-amino-2-methyl-5-(diphosphooxymethyl)pyrimidine</name>
        <dbReference type="ChEBI" id="CHEBI:57841"/>
    </ligand>
</feature>
<reference evidence="6 7" key="1">
    <citation type="submission" date="2021-06" db="EMBL/GenBank/DDBJ databases">
        <authorList>
            <person name="Sun Q."/>
            <person name="Li D."/>
        </authorList>
    </citation>
    <scope>NUCLEOTIDE SEQUENCE [LARGE SCALE GENOMIC DNA]</scope>
    <source>
        <strain evidence="6 7">MSJ-4</strain>
    </source>
</reference>
<evidence type="ECO:0000313" key="6">
    <source>
        <dbReference type="EMBL" id="MBU5592877.1"/>
    </source>
</evidence>
<evidence type="ECO:0000259" key="5">
    <source>
        <dbReference type="Pfam" id="PF02581"/>
    </source>
</evidence>
<comment type="cofactor">
    <cofactor evidence="2">
        <name>Mg(2+)</name>
        <dbReference type="ChEBI" id="CHEBI:18420"/>
    </cofactor>
    <text evidence="2">Binds 1 Mg(2+) ion per subunit.</text>
</comment>
<feature type="binding site" evidence="2">
    <location>
        <position position="179"/>
    </location>
    <ligand>
        <name>2-[(2R,5Z)-2-carboxy-4-methylthiazol-5(2H)-ylidene]ethyl phosphate</name>
        <dbReference type="ChEBI" id="CHEBI:62899"/>
    </ligand>
</feature>
<name>A0ABS6F2Z6_9CLOT</name>
<comment type="caution">
    <text evidence="6">The sequence shown here is derived from an EMBL/GenBank/DDBJ whole genome shotgun (WGS) entry which is preliminary data.</text>
</comment>
<dbReference type="RefSeq" id="WP_216457573.1">
    <property type="nucleotide sequence ID" value="NZ_JAHLQL010000005.1"/>
</dbReference>
<feature type="binding site" evidence="2">
    <location>
        <begin position="148"/>
        <end position="150"/>
    </location>
    <ligand>
        <name>2-[(2R,5Z)-2-carboxy-4-methylthiazol-5(2H)-ylidene]ethyl phosphate</name>
        <dbReference type="ChEBI" id="CHEBI:62899"/>
    </ligand>
</feature>
<dbReference type="HAMAP" id="MF_00097">
    <property type="entry name" value="TMP_synthase"/>
    <property type="match status" value="1"/>
</dbReference>
<feature type="binding site" evidence="2">
    <location>
        <position position="84"/>
    </location>
    <ligand>
        <name>4-amino-2-methyl-5-(diphosphooxymethyl)pyrimidine</name>
        <dbReference type="ChEBI" id="CHEBI:57841"/>
    </ligand>
</feature>
<dbReference type="InterPro" id="IPR034291">
    <property type="entry name" value="TMP_synthase"/>
</dbReference>
<keyword evidence="7" id="KW-1185">Reference proteome</keyword>
<dbReference type="PANTHER" id="PTHR20857:SF15">
    <property type="entry name" value="THIAMINE-PHOSPHATE SYNTHASE"/>
    <property type="match status" value="1"/>
</dbReference>
<proteinExistence type="inferred from homology"/>
<organism evidence="6 7">
    <name type="scientific">Clostridium simiarum</name>
    <dbReference type="NCBI Taxonomy" id="2841506"/>
    <lineage>
        <taxon>Bacteria</taxon>
        <taxon>Bacillati</taxon>
        <taxon>Bacillota</taxon>
        <taxon>Clostridia</taxon>
        <taxon>Eubacteriales</taxon>
        <taxon>Clostridiaceae</taxon>
        <taxon>Clostridium</taxon>
    </lineage>
</organism>
<evidence type="ECO:0000313" key="7">
    <source>
        <dbReference type="Proteomes" id="UP000736583"/>
    </source>
</evidence>
<accession>A0ABS6F2Z6</accession>
<feature type="binding site" evidence="2">
    <location>
        <position position="85"/>
    </location>
    <ligand>
        <name>Mg(2+)</name>
        <dbReference type="ChEBI" id="CHEBI:18420"/>
    </ligand>
</feature>
<dbReference type="CDD" id="cd00564">
    <property type="entry name" value="TMP_TenI"/>
    <property type="match status" value="1"/>
</dbReference>
<dbReference type="GO" id="GO:0004789">
    <property type="term" value="F:thiamine-phosphate diphosphorylase activity"/>
    <property type="evidence" value="ECO:0007669"/>
    <property type="project" value="UniProtKB-EC"/>
</dbReference>
<evidence type="ECO:0000256" key="2">
    <source>
        <dbReference type="HAMAP-Rule" id="MF_00097"/>
    </source>
</evidence>
<gene>
    <name evidence="2 6" type="primary">thiE</name>
    <name evidence="6" type="ORF">KQI89_14075</name>
</gene>
<evidence type="ECO:0000256" key="4">
    <source>
        <dbReference type="RuleBase" id="RU004253"/>
    </source>
</evidence>
<dbReference type="EMBL" id="JAHLQL010000005">
    <property type="protein sequence ID" value="MBU5592877.1"/>
    <property type="molecule type" value="Genomic_DNA"/>
</dbReference>
<protein>
    <recommendedName>
        <fullName evidence="2">Thiamine-phosphate synthase</fullName>
        <shortName evidence="2">TP synthase</shortName>
        <shortName evidence="2">TPS</shortName>
        <ecNumber evidence="2">2.5.1.3</ecNumber>
    </recommendedName>
    <alternativeName>
        <fullName evidence="2">Thiamine-phosphate pyrophosphorylase</fullName>
        <shortName evidence="2">TMP pyrophosphorylase</shortName>
        <shortName evidence="2">TMP-PPase</shortName>
    </alternativeName>
</protein>
<comment type="function">
    <text evidence="2">Condenses 4-methyl-5-(beta-hydroxyethyl)thiazole monophosphate (THZ-P) and 2-methyl-4-amino-5-hydroxymethyl pyrimidine pyrophosphate (HMP-PP) to form thiamine monophosphate (TMP).</text>
</comment>
<feature type="binding site" evidence="2">
    <location>
        <position position="122"/>
    </location>
    <ligand>
        <name>4-amino-2-methyl-5-(diphosphooxymethyl)pyrimidine</name>
        <dbReference type="ChEBI" id="CHEBI:57841"/>
    </ligand>
</feature>
<keyword evidence="1 2" id="KW-0784">Thiamine biosynthesis</keyword>
<feature type="domain" description="Thiamine phosphate synthase/TenI" evidence="5">
    <location>
        <begin position="23"/>
        <end position="202"/>
    </location>
</feature>
<dbReference type="PANTHER" id="PTHR20857">
    <property type="entry name" value="THIAMINE-PHOSPHATE PYROPHOSPHORYLASE"/>
    <property type="match status" value="1"/>
</dbReference>
<feature type="binding site" evidence="2">
    <location>
        <position position="104"/>
    </location>
    <ligand>
        <name>Mg(2+)</name>
        <dbReference type="ChEBI" id="CHEBI:18420"/>
    </ligand>
</feature>
<dbReference type="EC" id="2.5.1.3" evidence="2"/>